<dbReference type="InterPro" id="IPR023614">
    <property type="entry name" value="Porin_dom_sf"/>
</dbReference>
<dbReference type="Gene3D" id="2.40.160.10">
    <property type="entry name" value="Porin"/>
    <property type="match status" value="1"/>
</dbReference>
<keyword evidence="5" id="KW-0812">Transmembrane</keyword>
<evidence type="ECO:0000256" key="4">
    <source>
        <dbReference type="ARBA" id="ARBA00022452"/>
    </source>
</evidence>
<dbReference type="InterPro" id="IPR033900">
    <property type="entry name" value="Gram_neg_porin_domain"/>
</dbReference>
<dbReference type="PRINTS" id="PR00184">
    <property type="entry name" value="NEISSPPORIN"/>
</dbReference>
<accession>A0A2R4XJS8</accession>
<evidence type="ECO:0000256" key="5">
    <source>
        <dbReference type="ARBA" id="ARBA00022692"/>
    </source>
</evidence>
<dbReference type="GO" id="GO:0009279">
    <property type="term" value="C:cell outer membrane"/>
    <property type="evidence" value="ECO:0007669"/>
    <property type="project" value="UniProtKB-SubCell"/>
</dbReference>
<organism evidence="13 14">
    <name type="scientific">Orrella marina</name>
    <dbReference type="NCBI Taxonomy" id="2163011"/>
    <lineage>
        <taxon>Bacteria</taxon>
        <taxon>Pseudomonadati</taxon>
        <taxon>Pseudomonadota</taxon>
        <taxon>Betaproteobacteria</taxon>
        <taxon>Burkholderiales</taxon>
        <taxon>Alcaligenaceae</taxon>
        <taxon>Orrella</taxon>
    </lineage>
</organism>
<evidence type="ECO:0000256" key="2">
    <source>
        <dbReference type="ARBA" id="ARBA00011233"/>
    </source>
</evidence>
<evidence type="ECO:0000256" key="3">
    <source>
        <dbReference type="ARBA" id="ARBA00022448"/>
    </source>
</evidence>
<keyword evidence="10" id="KW-0998">Cell outer membrane</keyword>
<protein>
    <submittedName>
        <fullName evidence="13">Porin</fullName>
    </submittedName>
</protein>
<dbReference type="PRINTS" id="PR00182">
    <property type="entry name" value="ECOLNEIPORIN"/>
</dbReference>
<feature type="signal peptide" evidence="11">
    <location>
        <begin position="1"/>
        <end position="20"/>
    </location>
</feature>
<evidence type="ECO:0000256" key="9">
    <source>
        <dbReference type="ARBA" id="ARBA00023136"/>
    </source>
</evidence>
<dbReference type="GO" id="GO:0015288">
    <property type="term" value="F:porin activity"/>
    <property type="evidence" value="ECO:0007669"/>
    <property type="project" value="UniProtKB-KW"/>
</dbReference>
<comment type="subunit">
    <text evidence="2">Homotrimer.</text>
</comment>
<name>A0A2R4XJS8_9BURK</name>
<evidence type="ECO:0000256" key="10">
    <source>
        <dbReference type="ARBA" id="ARBA00023237"/>
    </source>
</evidence>
<proteinExistence type="predicted"/>
<evidence type="ECO:0000313" key="14">
    <source>
        <dbReference type="Proteomes" id="UP000244571"/>
    </source>
</evidence>
<dbReference type="EMBL" id="CP028901">
    <property type="protein sequence ID" value="AWB34085.1"/>
    <property type="molecule type" value="Genomic_DNA"/>
</dbReference>
<evidence type="ECO:0000259" key="12">
    <source>
        <dbReference type="Pfam" id="PF13609"/>
    </source>
</evidence>
<gene>
    <name evidence="13" type="ORF">DBV39_10570</name>
</gene>
<dbReference type="GO" id="GO:0034220">
    <property type="term" value="P:monoatomic ion transmembrane transport"/>
    <property type="evidence" value="ECO:0007669"/>
    <property type="project" value="InterPro"/>
</dbReference>
<evidence type="ECO:0000256" key="6">
    <source>
        <dbReference type="ARBA" id="ARBA00022729"/>
    </source>
</evidence>
<evidence type="ECO:0000256" key="1">
    <source>
        <dbReference type="ARBA" id="ARBA00004571"/>
    </source>
</evidence>
<keyword evidence="9" id="KW-0472">Membrane</keyword>
<feature type="chain" id="PRO_5015316685" evidence="11">
    <location>
        <begin position="21"/>
        <end position="396"/>
    </location>
</feature>
<evidence type="ECO:0000256" key="11">
    <source>
        <dbReference type="SAM" id="SignalP"/>
    </source>
</evidence>
<feature type="domain" description="Porin" evidence="12">
    <location>
        <begin position="7"/>
        <end position="376"/>
    </location>
</feature>
<reference evidence="13 14" key="1">
    <citation type="submission" date="2018-04" db="EMBL/GenBank/DDBJ databases">
        <title>Bordetella sp. HZ20 isolated from seawater.</title>
        <authorList>
            <person name="Sun C."/>
        </authorList>
    </citation>
    <scope>NUCLEOTIDE SEQUENCE [LARGE SCALE GENOMIC DNA]</scope>
    <source>
        <strain evidence="13 14">HZ20</strain>
    </source>
</reference>
<dbReference type="KEGG" id="boz:DBV39_10570"/>
<evidence type="ECO:0000256" key="8">
    <source>
        <dbReference type="ARBA" id="ARBA00023114"/>
    </source>
</evidence>
<keyword evidence="8" id="KW-0626">Porin</keyword>
<dbReference type="InterPro" id="IPR001702">
    <property type="entry name" value="Porin_Gram-ve"/>
</dbReference>
<keyword evidence="6 11" id="KW-0732">Signal</keyword>
<keyword evidence="7" id="KW-0406">Ion transport</keyword>
<dbReference type="OrthoDB" id="8520696at2"/>
<dbReference type="PANTHER" id="PTHR34501:SF9">
    <property type="entry name" value="MAJOR OUTER MEMBRANE PROTEIN P.IA"/>
    <property type="match status" value="1"/>
</dbReference>
<sequence length="396" mass="41167">MKKTLLAAALLTGFAGAASAQSSVTLYGVIDMGIQYQNIKSKSIHYPIGSGTADPATKTSMTNVGLTSGVQNGSRWGLKGVEDLGNGLKANFVYESGINATNGSGNNGFTRQSTVGLSSNSWGALDLGRRTSPGTYAFSGIDPFGAAFGTAALDSSFGTQFIRYSNMVMYTTPNMSGFTGSVGYSFDADLAGFAPTGTGTTLPIGAAPFAYETNNKTRVISVGLRYANGPLLLGAAFDQVNAPSSLNLNQDKVTAWMIGGTYDLKAVKLHAAYGQQNGGIIEGAGTLRSSQFGGDTNARGGVLFANGAKTQSWMFGLSAPVGGATRVFASVQQMLPGGSFDGPGVATNNQTVASIGATYDLSKRTNLYGYYSYTDNYQMLRGVSTNTVTVGIRHRF</sequence>
<dbReference type="GO" id="GO:0046930">
    <property type="term" value="C:pore complex"/>
    <property type="evidence" value="ECO:0007669"/>
    <property type="project" value="UniProtKB-KW"/>
</dbReference>
<dbReference type="PANTHER" id="PTHR34501">
    <property type="entry name" value="PROTEIN YDDL-RELATED"/>
    <property type="match status" value="1"/>
</dbReference>
<dbReference type="AlphaFoldDB" id="A0A2R4XJS8"/>
<dbReference type="Pfam" id="PF13609">
    <property type="entry name" value="Porin_4"/>
    <property type="match status" value="1"/>
</dbReference>
<dbReference type="Proteomes" id="UP000244571">
    <property type="component" value="Chromosome"/>
</dbReference>
<keyword evidence="4" id="KW-1134">Transmembrane beta strand</keyword>
<evidence type="ECO:0000313" key="13">
    <source>
        <dbReference type="EMBL" id="AWB34085.1"/>
    </source>
</evidence>
<evidence type="ECO:0000256" key="7">
    <source>
        <dbReference type="ARBA" id="ARBA00023065"/>
    </source>
</evidence>
<dbReference type="InterPro" id="IPR002299">
    <property type="entry name" value="Porin_Neis"/>
</dbReference>
<dbReference type="SUPFAM" id="SSF56935">
    <property type="entry name" value="Porins"/>
    <property type="match status" value="1"/>
</dbReference>
<dbReference type="CDD" id="cd00342">
    <property type="entry name" value="gram_neg_porins"/>
    <property type="match status" value="1"/>
</dbReference>
<dbReference type="RefSeq" id="WP_108621501.1">
    <property type="nucleotide sequence ID" value="NZ_CP028901.1"/>
</dbReference>
<keyword evidence="3" id="KW-0813">Transport</keyword>
<dbReference type="InterPro" id="IPR050298">
    <property type="entry name" value="Gram-neg_bact_OMP"/>
</dbReference>
<comment type="subcellular location">
    <subcellularLocation>
        <location evidence="1">Cell outer membrane</location>
        <topology evidence="1">Multi-pass membrane protein</topology>
    </subcellularLocation>
</comment>
<keyword evidence="14" id="KW-1185">Reference proteome</keyword>